<feature type="domain" description="Methyltransferase small" evidence="3">
    <location>
        <begin position="28"/>
        <end position="192"/>
    </location>
</feature>
<organism evidence="4 5">
    <name type="scientific">Pseudothermotoga thermarum DSM 5069</name>
    <dbReference type="NCBI Taxonomy" id="688269"/>
    <lineage>
        <taxon>Bacteria</taxon>
        <taxon>Thermotogati</taxon>
        <taxon>Thermotogota</taxon>
        <taxon>Thermotogae</taxon>
        <taxon>Thermotogales</taxon>
        <taxon>Thermotogaceae</taxon>
        <taxon>Pseudothermotoga</taxon>
    </lineage>
</organism>
<dbReference type="RefSeq" id="WP_013933179.1">
    <property type="nucleotide sequence ID" value="NC_015707.1"/>
</dbReference>
<accession>F7YWJ1</accession>
<dbReference type="Gene3D" id="3.40.50.150">
    <property type="entry name" value="Vaccinia Virus protein VP39"/>
    <property type="match status" value="1"/>
</dbReference>
<sequence length="197" mass="22311">MEHYYVEKPQCKLRVKRVIFELKNGRKYIFDTPSGVFSFGAIDKATKILIEHALIKGKKVLDLGCGYGVIGIVLKGEYPDLEVYMSDINERAVEFSKVNAKNNNVEVHIKKGAFFEPWGDEIFDVILLNPPIVAGKQVVLRMISEAKEHLNPGGLFEVVAYHNKGGSYIKKAMQEIFGNVQDLYKEGGIRIYLSRKE</sequence>
<name>F7YWJ1_9THEM</name>
<dbReference type="PANTHER" id="PTHR47816">
    <property type="entry name" value="RIBOSOMAL RNA SMALL SUBUNIT METHYLTRANSFERASE C"/>
    <property type="match status" value="1"/>
</dbReference>
<dbReference type="STRING" id="688269.Theth_1931"/>
<dbReference type="Pfam" id="PF05175">
    <property type="entry name" value="MTS"/>
    <property type="match status" value="1"/>
</dbReference>
<evidence type="ECO:0000259" key="3">
    <source>
        <dbReference type="Pfam" id="PF05175"/>
    </source>
</evidence>
<dbReference type="PATRIC" id="fig|688269.3.peg.1992"/>
<reference evidence="4 5" key="1">
    <citation type="submission" date="2010-11" db="EMBL/GenBank/DDBJ databases">
        <title>The complete genome of Thermotoga thermarum DSM 5069.</title>
        <authorList>
            <consortium name="US DOE Joint Genome Institute (JGI-PGF)"/>
            <person name="Lucas S."/>
            <person name="Copeland A."/>
            <person name="Lapidus A."/>
            <person name="Bruce D."/>
            <person name="Goodwin L."/>
            <person name="Pitluck S."/>
            <person name="Kyrpides N."/>
            <person name="Mavromatis K."/>
            <person name="Ivanova N."/>
            <person name="Zeytun A."/>
            <person name="Brettin T."/>
            <person name="Detter J.C."/>
            <person name="Tapia R."/>
            <person name="Han C."/>
            <person name="Land M."/>
            <person name="Hauser L."/>
            <person name="Markowitz V."/>
            <person name="Cheng J.-F."/>
            <person name="Hugenholtz P."/>
            <person name="Woyke T."/>
            <person name="Wu D."/>
            <person name="Spring S."/>
            <person name="Schroeder M."/>
            <person name="Brambilla E."/>
            <person name="Klenk H.-P."/>
            <person name="Eisen J.A."/>
        </authorList>
    </citation>
    <scope>NUCLEOTIDE SEQUENCE [LARGE SCALE GENOMIC DNA]</scope>
    <source>
        <strain evidence="4 5">DSM 5069</strain>
    </source>
</reference>
<evidence type="ECO:0000256" key="1">
    <source>
        <dbReference type="ARBA" id="ARBA00022603"/>
    </source>
</evidence>
<dbReference type="EC" id="2.1.1.171" evidence="4"/>
<keyword evidence="1 4" id="KW-0489">Methyltransferase</keyword>
<dbReference type="EMBL" id="CP002351">
    <property type="protein sequence ID" value="AEH51972.1"/>
    <property type="molecule type" value="Genomic_DNA"/>
</dbReference>
<evidence type="ECO:0000313" key="5">
    <source>
        <dbReference type="Proteomes" id="UP000006804"/>
    </source>
</evidence>
<dbReference type="HOGENOM" id="CLU_018398_7_2_0"/>
<dbReference type="AlphaFoldDB" id="F7YWJ1"/>
<dbReference type="InterPro" id="IPR007848">
    <property type="entry name" value="Small_mtfrase_dom"/>
</dbReference>
<dbReference type="InterPro" id="IPR029063">
    <property type="entry name" value="SAM-dependent_MTases_sf"/>
</dbReference>
<gene>
    <name evidence="4" type="ORF">Theth_1931</name>
</gene>
<evidence type="ECO:0000256" key="2">
    <source>
        <dbReference type="ARBA" id="ARBA00022679"/>
    </source>
</evidence>
<dbReference type="CDD" id="cd02440">
    <property type="entry name" value="AdoMet_MTases"/>
    <property type="match status" value="1"/>
</dbReference>
<proteinExistence type="predicted"/>
<dbReference type="eggNOG" id="COG2813">
    <property type="taxonomic scope" value="Bacteria"/>
</dbReference>
<dbReference type="PANTHER" id="PTHR47816:SF4">
    <property type="entry name" value="RIBOSOMAL RNA SMALL SUBUNIT METHYLTRANSFERASE C"/>
    <property type="match status" value="1"/>
</dbReference>
<dbReference type="GO" id="GO:0052913">
    <property type="term" value="F:16S rRNA (guanine(966)-N(2))-methyltransferase activity"/>
    <property type="evidence" value="ECO:0007669"/>
    <property type="project" value="UniProtKB-EC"/>
</dbReference>
<keyword evidence="2 4" id="KW-0808">Transferase</keyword>
<dbReference type="InterPro" id="IPR046977">
    <property type="entry name" value="RsmC/RlmG"/>
</dbReference>
<dbReference type="KEGG" id="tta:Theth_1931"/>
<dbReference type="SUPFAM" id="SSF53335">
    <property type="entry name" value="S-adenosyl-L-methionine-dependent methyltransferases"/>
    <property type="match status" value="1"/>
</dbReference>
<dbReference type="Proteomes" id="UP000006804">
    <property type="component" value="Chromosome"/>
</dbReference>
<evidence type="ECO:0000313" key="4">
    <source>
        <dbReference type="EMBL" id="AEH51972.1"/>
    </source>
</evidence>
<protein>
    <submittedName>
        <fullName evidence="4">16S rRNA m(2)G 1207 methyltransferase</fullName>
        <ecNumber evidence="4">2.1.1.171</ecNumber>
    </submittedName>
</protein>
<dbReference type="OrthoDB" id="9764961at2"/>
<keyword evidence="5" id="KW-1185">Reference proteome</keyword>